<dbReference type="InterPro" id="IPR021196">
    <property type="entry name" value="PdxT/SNO_CS"/>
</dbReference>
<dbReference type="HAMAP" id="MF_01615">
    <property type="entry name" value="PdxT"/>
    <property type="match status" value="1"/>
</dbReference>
<dbReference type="InterPro" id="IPR002161">
    <property type="entry name" value="PdxT/SNO"/>
</dbReference>
<dbReference type="CDD" id="cd01749">
    <property type="entry name" value="GATase1_PB"/>
    <property type="match status" value="1"/>
</dbReference>
<dbReference type="AlphaFoldDB" id="A0A6I2URK8"/>
<dbReference type="GO" id="GO:1903600">
    <property type="term" value="C:glutaminase complex"/>
    <property type="evidence" value="ECO:0007669"/>
    <property type="project" value="TreeGrafter"/>
</dbReference>
<organism evidence="13 14">
    <name type="scientific">Selenomonas montiformis</name>
    <dbReference type="NCBI Taxonomy" id="2652285"/>
    <lineage>
        <taxon>Bacteria</taxon>
        <taxon>Bacillati</taxon>
        <taxon>Bacillota</taxon>
        <taxon>Negativicutes</taxon>
        <taxon>Selenomonadales</taxon>
        <taxon>Selenomonadaceae</taxon>
        <taxon>Selenomonas</taxon>
    </lineage>
</organism>
<evidence type="ECO:0000256" key="10">
    <source>
        <dbReference type="HAMAP-Rule" id="MF_01615"/>
    </source>
</evidence>
<feature type="binding site" evidence="10 12">
    <location>
        <begin position="52"/>
        <end position="54"/>
    </location>
    <ligand>
        <name>L-glutamine</name>
        <dbReference type="ChEBI" id="CHEBI:58359"/>
    </ligand>
</feature>
<dbReference type="PIRSF" id="PIRSF005639">
    <property type="entry name" value="Glut_amidoT_SNO"/>
    <property type="match status" value="1"/>
</dbReference>
<comment type="similarity">
    <text evidence="1 10">Belongs to the glutaminase PdxT/SNO family.</text>
</comment>
<dbReference type="EMBL" id="VUNL01000006">
    <property type="protein sequence ID" value="MSV24848.1"/>
    <property type="molecule type" value="Genomic_DNA"/>
</dbReference>
<evidence type="ECO:0000256" key="3">
    <source>
        <dbReference type="ARBA" id="ARBA00022898"/>
    </source>
</evidence>
<keyword evidence="14" id="KW-1185">Reference proteome</keyword>
<reference evidence="13 14" key="1">
    <citation type="submission" date="2019-08" db="EMBL/GenBank/DDBJ databases">
        <title>In-depth cultivation of the pig gut microbiome towards novel bacterial diversity and tailored functional studies.</title>
        <authorList>
            <person name="Wylensek D."/>
            <person name="Hitch T.C.A."/>
            <person name="Clavel T."/>
        </authorList>
    </citation>
    <scope>NUCLEOTIDE SEQUENCE [LARGE SCALE GENOMIC DNA]</scope>
    <source>
        <strain evidence="14">WCA-380-WT-3B3</strain>
    </source>
</reference>
<feature type="binding site" evidence="10 12">
    <location>
        <begin position="138"/>
        <end position="139"/>
    </location>
    <ligand>
        <name>L-glutamine</name>
        <dbReference type="ChEBI" id="CHEBI:58359"/>
    </ligand>
</feature>
<dbReference type="PROSITE" id="PS51273">
    <property type="entry name" value="GATASE_TYPE_1"/>
    <property type="match status" value="1"/>
</dbReference>
<dbReference type="RefSeq" id="WP_154620610.1">
    <property type="nucleotide sequence ID" value="NZ_VUNL01000006.1"/>
</dbReference>
<evidence type="ECO:0000256" key="9">
    <source>
        <dbReference type="ARBA" id="ARBA00064749"/>
    </source>
</evidence>
<evidence type="ECO:0000256" key="5">
    <source>
        <dbReference type="ARBA" id="ARBA00023239"/>
    </source>
</evidence>
<evidence type="ECO:0000256" key="1">
    <source>
        <dbReference type="ARBA" id="ARBA00008345"/>
    </source>
</evidence>
<dbReference type="EC" id="4.3.3.6" evidence="10"/>
<feature type="active site" description="Nucleophile" evidence="10 11">
    <location>
        <position position="84"/>
    </location>
</feature>
<dbReference type="Gene3D" id="3.40.50.880">
    <property type="match status" value="1"/>
</dbReference>
<dbReference type="UniPathway" id="UPA00245"/>
<dbReference type="PROSITE" id="PS51130">
    <property type="entry name" value="PDXT_SNO_2"/>
    <property type="match status" value="1"/>
</dbReference>
<comment type="subunit">
    <text evidence="9 10">In the presence of PdxS, forms a dodecamer of heterodimers. Only shows activity in the heterodimer.</text>
</comment>
<keyword evidence="2 10" id="KW-0378">Hydrolase</keyword>
<keyword evidence="5 10" id="KW-0456">Lyase</keyword>
<evidence type="ECO:0000313" key="14">
    <source>
        <dbReference type="Proteomes" id="UP000430222"/>
    </source>
</evidence>
<comment type="pathway">
    <text evidence="10">Cofactor biosynthesis; pyridoxal 5'-phosphate biosynthesis.</text>
</comment>
<evidence type="ECO:0000256" key="12">
    <source>
        <dbReference type="PIRSR" id="PIRSR005639-2"/>
    </source>
</evidence>
<evidence type="ECO:0000256" key="2">
    <source>
        <dbReference type="ARBA" id="ARBA00022801"/>
    </source>
</evidence>
<dbReference type="PANTHER" id="PTHR31559:SF0">
    <property type="entry name" value="PYRIDOXAL 5'-PHOSPHATE SYNTHASE SUBUNIT SNO1-RELATED"/>
    <property type="match status" value="1"/>
</dbReference>
<dbReference type="Pfam" id="PF01174">
    <property type="entry name" value="SNO"/>
    <property type="match status" value="1"/>
</dbReference>
<dbReference type="InterPro" id="IPR029062">
    <property type="entry name" value="Class_I_gatase-like"/>
</dbReference>
<proteinExistence type="inferred from homology"/>
<evidence type="ECO:0000256" key="4">
    <source>
        <dbReference type="ARBA" id="ARBA00022962"/>
    </source>
</evidence>
<name>A0A6I2URK8_9FIRM</name>
<dbReference type="FunFam" id="3.40.50.880:FF:000010">
    <property type="entry name" value="uncharacterized protein LOC100176842 isoform X2"/>
    <property type="match status" value="1"/>
</dbReference>
<sequence>MSGEKPWIGVLALQGAFAEHESMLREMGADCREIRNKQDLTENMAGLILPGGESSVQGKLLRDTGLYDPLRRRIESGMPVLATCAGLILLAREISNDDRRGFSTLPVRVKRNAYGRQLGSFTALDDFAGEGLVAMRFIRAPYIESVLDDQVHILSRHEGKITGVQYRNQLALAFHPELGNDSRIHRRFLEMVRCAG</sequence>
<evidence type="ECO:0000256" key="11">
    <source>
        <dbReference type="PIRSR" id="PIRSR005639-1"/>
    </source>
</evidence>
<comment type="function">
    <text evidence="8 10">Catalyzes the hydrolysis of glutamine to glutamate and ammonia as part of the biosynthesis of pyridoxal 5'-phosphate. The resulting ammonia molecule is channeled to the active site of PdxS.</text>
</comment>
<accession>A0A6I2URK8</accession>
<dbReference type="GO" id="GO:0006543">
    <property type="term" value="P:L-glutamine catabolic process"/>
    <property type="evidence" value="ECO:0007669"/>
    <property type="project" value="UniProtKB-UniRule"/>
</dbReference>
<evidence type="ECO:0000256" key="7">
    <source>
        <dbReference type="ARBA" id="ARBA00049534"/>
    </source>
</evidence>
<dbReference type="GO" id="GO:0042823">
    <property type="term" value="P:pyridoxal phosphate biosynthetic process"/>
    <property type="evidence" value="ECO:0007669"/>
    <property type="project" value="UniProtKB-UniRule"/>
</dbReference>
<dbReference type="GO" id="GO:0005829">
    <property type="term" value="C:cytosol"/>
    <property type="evidence" value="ECO:0007669"/>
    <property type="project" value="TreeGrafter"/>
</dbReference>
<comment type="catalytic activity">
    <reaction evidence="6 10">
        <text>aldehydo-D-ribose 5-phosphate + D-glyceraldehyde 3-phosphate + L-glutamine = pyridoxal 5'-phosphate + L-glutamate + phosphate + 3 H2O + H(+)</text>
        <dbReference type="Rhea" id="RHEA:31507"/>
        <dbReference type="ChEBI" id="CHEBI:15377"/>
        <dbReference type="ChEBI" id="CHEBI:15378"/>
        <dbReference type="ChEBI" id="CHEBI:29985"/>
        <dbReference type="ChEBI" id="CHEBI:43474"/>
        <dbReference type="ChEBI" id="CHEBI:58273"/>
        <dbReference type="ChEBI" id="CHEBI:58359"/>
        <dbReference type="ChEBI" id="CHEBI:59776"/>
        <dbReference type="ChEBI" id="CHEBI:597326"/>
        <dbReference type="EC" id="4.3.3.6"/>
    </reaction>
</comment>
<comment type="catalytic activity">
    <reaction evidence="7 10">
        <text>L-glutamine + H2O = L-glutamate + NH4(+)</text>
        <dbReference type="Rhea" id="RHEA:15889"/>
        <dbReference type="ChEBI" id="CHEBI:15377"/>
        <dbReference type="ChEBI" id="CHEBI:28938"/>
        <dbReference type="ChEBI" id="CHEBI:29985"/>
        <dbReference type="ChEBI" id="CHEBI:58359"/>
        <dbReference type="EC" id="3.5.1.2"/>
    </reaction>
</comment>
<dbReference type="GO" id="GO:0004359">
    <property type="term" value="F:glutaminase activity"/>
    <property type="evidence" value="ECO:0007669"/>
    <property type="project" value="UniProtKB-UniRule"/>
</dbReference>
<gene>
    <name evidence="10 13" type="primary">pdxT</name>
    <name evidence="13" type="ORF">FYJ78_06550</name>
</gene>
<feature type="active site" description="Charge relay system" evidence="10 11">
    <location>
        <position position="177"/>
    </location>
</feature>
<dbReference type="SUPFAM" id="SSF52317">
    <property type="entry name" value="Class I glutamine amidotransferase-like"/>
    <property type="match status" value="1"/>
</dbReference>
<keyword evidence="3 10" id="KW-0663">Pyridoxal phosphate</keyword>
<keyword evidence="4 10" id="KW-0315">Glutamine amidotransferase</keyword>
<protein>
    <recommendedName>
        <fullName evidence="10">Pyridoxal 5'-phosphate synthase subunit PdxT</fullName>
        <ecNumber evidence="10">4.3.3.6</ecNumber>
    </recommendedName>
    <alternativeName>
        <fullName evidence="10">Pdx2</fullName>
    </alternativeName>
    <alternativeName>
        <fullName evidence="10">Pyridoxal 5'-phosphate synthase glutaminase subunit</fullName>
        <ecNumber evidence="10">3.5.1.2</ecNumber>
    </alternativeName>
</protein>
<dbReference type="PROSITE" id="PS01236">
    <property type="entry name" value="PDXT_SNO_1"/>
    <property type="match status" value="1"/>
</dbReference>
<dbReference type="NCBIfam" id="TIGR03800">
    <property type="entry name" value="PLP_synth_Pdx2"/>
    <property type="match status" value="1"/>
</dbReference>
<dbReference type="PANTHER" id="PTHR31559">
    <property type="entry name" value="PYRIDOXAL 5'-PHOSPHATE SYNTHASE SUBUNIT SNO"/>
    <property type="match status" value="1"/>
</dbReference>
<dbReference type="EC" id="3.5.1.2" evidence="10"/>
<evidence type="ECO:0000256" key="8">
    <source>
        <dbReference type="ARBA" id="ARBA00054599"/>
    </source>
</evidence>
<evidence type="ECO:0000256" key="6">
    <source>
        <dbReference type="ARBA" id="ARBA00047992"/>
    </source>
</evidence>
<dbReference type="GO" id="GO:0036381">
    <property type="term" value="F:pyridoxal 5'-phosphate synthase (glutamine hydrolysing) activity"/>
    <property type="evidence" value="ECO:0007669"/>
    <property type="project" value="UniProtKB-UniRule"/>
</dbReference>
<dbReference type="GO" id="GO:0008614">
    <property type="term" value="P:pyridoxine metabolic process"/>
    <property type="evidence" value="ECO:0007669"/>
    <property type="project" value="TreeGrafter"/>
</dbReference>
<feature type="active site" description="Charge relay system" evidence="10 11">
    <location>
        <position position="175"/>
    </location>
</feature>
<dbReference type="PROSITE" id="PS51274">
    <property type="entry name" value="GATASE_COBBQ"/>
    <property type="match status" value="1"/>
</dbReference>
<feature type="binding site" evidence="10 12">
    <location>
        <position position="111"/>
    </location>
    <ligand>
        <name>L-glutamine</name>
        <dbReference type="ChEBI" id="CHEBI:58359"/>
    </ligand>
</feature>
<comment type="caution">
    <text evidence="13">The sequence shown here is derived from an EMBL/GenBank/DDBJ whole genome shotgun (WGS) entry which is preliminary data.</text>
</comment>
<dbReference type="Proteomes" id="UP000430222">
    <property type="component" value="Unassembled WGS sequence"/>
</dbReference>
<evidence type="ECO:0000313" key="13">
    <source>
        <dbReference type="EMBL" id="MSV24848.1"/>
    </source>
</evidence>